<evidence type="ECO:0000313" key="2">
    <source>
        <dbReference type="Proteomes" id="UP000071641"/>
    </source>
</evidence>
<dbReference type="Proteomes" id="UP000071641">
    <property type="component" value="Unassembled WGS sequence"/>
</dbReference>
<proteinExistence type="predicted"/>
<protein>
    <submittedName>
        <fullName evidence="1">Uncharacterized protein</fullName>
    </submittedName>
</protein>
<sequence length="177" mass="19930">MKALTNEQKPQTQLDKLLLKIQDKTTTERQLQNMLKNCRTAKSCILERNMIEGVLLARLNKSVQTDKTGVVEHDLLIDVLHESALHNDLSRNSSKNAVKVGGACQAGTASIYLYLSTRIDNRKCQIAITQFKGEEKRVYVSVGIGQHSRKVYEQPLNEQNLAKASCLYQLELETVCL</sequence>
<organism evidence="1 2">
    <name type="scientific">Grimontia celer</name>
    <dbReference type="NCBI Taxonomy" id="1796497"/>
    <lineage>
        <taxon>Bacteria</taxon>
        <taxon>Pseudomonadati</taxon>
        <taxon>Pseudomonadota</taxon>
        <taxon>Gammaproteobacteria</taxon>
        <taxon>Vibrionales</taxon>
        <taxon>Vibrionaceae</taxon>
        <taxon>Grimontia</taxon>
    </lineage>
</organism>
<accession>A0A128EWP4</accession>
<dbReference type="EMBL" id="FIZX01000001">
    <property type="protein sequence ID" value="CZF78998.1"/>
    <property type="molecule type" value="Genomic_DNA"/>
</dbReference>
<evidence type="ECO:0000313" key="1">
    <source>
        <dbReference type="EMBL" id="CZF78998.1"/>
    </source>
</evidence>
<dbReference type="AlphaFoldDB" id="A0A128EWP4"/>
<dbReference type="RefSeq" id="WP_062661667.1">
    <property type="nucleotide sequence ID" value="NZ_FIZX01000001.1"/>
</dbReference>
<keyword evidence="2" id="KW-1185">Reference proteome</keyword>
<name>A0A128EWP4_9GAMM</name>
<gene>
    <name evidence="1" type="ORF">GCE9029_01190</name>
</gene>
<dbReference type="STRING" id="1796497.GCE9029_01190"/>
<reference evidence="2" key="1">
    <citation type="submission" date="2016-02" db="EMBL/GenBank/DDBJ databases">
        <authorList>
            <person name="Rodrigo-Torres Lidia"/>
            <person name="Arahal R.David."/>
        </authorList>
    </citation>
    <scope>NUCLEOTIDE SEQUENCE [LARGE SCALE GENOMIC DNA]</scope>
    <source>
        <strain evidence="2">CECT 9029</strain>
    </source>
</reference>